<comment type="caution">
    <text evidence="2">The sequence shown here is derived from an EMBL/GenBank/DDBJ whole genome shotgun (WGS) entry which is preliminary data.</text>
</comment>
<dbReference type="Pfam" id="PF07178">
    <property type="entry name" value="TraL"/>
    <property type="match status" value="1"/>
</dbReference>
<protein>
    <recommendedName>
        <fullName evidence="4">Type IV conjugative transfer system protein TraL</fullName>
    </recommendedName>
</protein>
<evidence type="ECO:0000313" key="3">
    <source>
        <dbReference type="Proteomes" id="UP001194714"/>
    </source>
</evidence>
<organism evidence="2 3">
    <name type="scientific">Candidatus Neptunichlamydia vexilliferae</name>
    <dbReference type="NCBI Taxonomy" id="1651774"/>
    <lineage>
        <taxon>Bacteria</taxon>
        <taxon>Pseudomonadati</taxon>
        <taxon>Chlamydiota</taxon>
        <taxon>Chlamydiia</taxon>
        <taxon>Parachlamydiales</taxon>
        <taxon>Simkaniaceae</taxon>
        <taxon>Candidatus Neptunichlamydia</taxon>
    </lineage>
</organism>
<gene>
    <name evidence="2" type="ORF">NEPTK9_001605</name>
</gene>
<keyword evidence="1" id="KW-0472">Membrane</keyword>
<proteinExistence type="predicted"/>
<keyword evidence="3" id="KW-1185">Reference proteome</keyword>
<sequence>MMKKRFYKYLDNPKMLMGMALTDLLSLAIPLYMGICLKKFILFALIGGSLFMMRRKVARALPKYYLIGLIYWHLPTTVFNRMFKVALPPSHKRFYLR</sequence>
<feature type="transmembrane region" description="Helical" evidence="1">
    <location>
        <begin position="21"/>
        <end position="52"/>
    </location>
</feature>
<evidence type="ECO:0008006" key="4">
    <source>
        <dbReference type="Google" id="ProtNLM"/>
    </source>
</evidence>
<dbReference type="InterPro" id="IPR009838">
    <property type="entry name" value="T4SS_TraL"/>
</dbReference>
<evidence type="ECO:0000256" key="1">
    <source>
        <dbReference type="SAM" id="Phobius"/>
    </source>
</evidence>
<reference evidence="2 3" key="1">
    <citation type="submission" date="2020-01" db="EMBL/GenBank/DDBJ databases">
        <title>Draft genome sequence of Cand. Neptunochlamydia vexilliferae K9.</title>
        <authorList>
            <person name="Schulz F."/>
            <person name="Koestlbacher S."/>
            <person name="Wascher F."/>
            <person name="Pizzetti I."/>
            <person name="Horn M."/>
        </authorList>
    </citation>
    <scope>NUCLEOTIDE SEQUENCE [LARGE SCALE GENOMIC DNA]</scope>
    <source>
        <strain evidence="2 3">K9</strain>
    </source>
</reference>
<feature type="transmembrane region" description="Helical" evidence="1">
    <location>
        <begin position="64"/>
        <end position="83"/>
    </location>
</feature>
<accession>A0ABS0B114</accession>
<name>A0ABS0B114_9BACT</name>
<dbReference type="EMBL" id="JAAEJV010000071">
    <property type="protein sequence ID" value="MBF5060079.1"/>
    <property type="molecule type" value="Genomic_DNA"/>
</dbReference>
<keyword evidence="1" id="KW-1133">Transmembrane helix</keyword>
<keyword evidence="1" id="KW-0812">Transmembrane</keyword>
<dbReference type="NCBIfam" id="TIGR02762">
    <property type="entry name" value="TraL_TIGR"/>
    <property type="match status" value="1"/>
</dbReference>
<dbReference type="Proteomes" id="UP001194714">
    <property type="component" value="Unassembled WGS sequence"/>
</dbReference>
<evidence type="ECO:0000313" key="2">
    <source>
        <dbReference type="EMBL" id="MBF5060079.1"/>
    </source>
</evidence>